<evidence type="ECO:0000259" key="3">
    <source>
        <dbReference type="Pfam" id="PF02225"/>
    </source>
</evidence>
<dbReference type="InterPro" id="IPR007365">
    <property type="entry name" value="TFR-like_dimer_dom"/>
</dbReference>
<dbReference type="InterPro" id="IPR036757">
    <property type="entry name" value="TFR-like_dimer_dom_sf"/>
</dbReference>
<evidence type="ECO:0000256" key="1">
    <source>
        <dbReference type="ARBA" id="ARBA00005634"/>
    </source>
</evidence>
<evidence type="ECO:0000259" key="5">
    <source>
        <dbReference type="Pfam" id="PF04389"/>
    </source>
</evidence>
<dbReference type="InterPro" id="IPR039373">
    <property type="entry name" value="Peptidase_M28B"/>
</dbReference>
<keyword evidence="2" id="KW-0472">Membrane</keyword>
<keyword evidence="7" id="KW-1185">Reference proteome</keyword>
<comment type="caution">
    <text evidence="6">The sequence shown here is derived from an EMBL/GenBank/DDBJ whole genome shotgun (WGS) entry which is preliminary data.</text>
</comment>
<sequence>MAAVSPTLLAVLTIGVVALILGIFIGMYTLPPTMTPENAAIVNEYKRLIKNYYQQPQQQQQNNDNDNDHEMIEDPVYQALIHGPDPESIRKNIQLLSITPHQSGTKRDEELAQFYRNTFREAGLDRSYLISYKVLLSKTNPDRPNRIYLNDKSTNAVYIIDNQEPPLRPDESNTIPSYNGWSPSGDIIGEPVYCNYGLLEDFLQLDNARIDLNDKICIIRYGRIFRGNKVANAQRFGCSGVIFFNDPETMSPFSQEPESLYPNSIWLNGKAMQSGSIRLNDGDPLTPGYPSIIDGFRENINDNDHLQSSLHLPQIPSQPIGYDDVQMIFSQMTGMSTEDDIRFQNWTGKLNVTYRLGPGFQSPSLELRMVINNEMVEKIVHNVIGVLDGNIEPDRYIIIGNHRDSWSYGALDASSGGTSMLESAKIFGKYHRETGWRPRRSLIWASWAAEELGLIGSTEWTEQFAQLLQREAIAYINADVCVTGPYLDPDASPSLAQILIDATKRVPAHKINDDNESISKSNQTLFDIWQANSINNDVRVEILSSGSDHVPFAYGLGIPSINLHFKHDKKKYPISSYPAYHTNYDTFYMVKTFIDPDFSIHQSCTRLINILLYSLSCSTIIPANFYHLSQQILNDYNQQSIDQQLRNIIGNEDQKSINFLHESMKIFDNATEQWQNEMKNFNLTDQPLAIRQINDLIISIERSFATKLLPLDGNHEIRNLLYGTLSTNFYQTLLFPGLTNLIAEIHNQHWIKTQQNGLTRKELNEIDQQINHLKQTLRRHLNDISLSLRNAAKLLRRNIKPII</sequence>
<evidence type="ECO:0008006" key="8">
    <source>
        <dbReference type="Google" id="ProtNLM"/>
    </source>
</evidence>
<protein>
    <recommendedName>
        <fullName evidence="8">N-acetylated-alpha-linked acidic dipeptidase 2-like</fullName>
    </recommendedName>
</protein>
<dbReference type="SUPFAM" id="SSF53187">
    <property type="entry name" value="Zn-dependent exopeptidases"/>
    <property type="match status" value="1"/>
</dbReference>
<reference evidence="6 7" key="1">
    <citation type="journal article" date="2018" name="J. Allergy Clin. Immunol.">
        <title>High-quality assembly of Dermatophagoides pteronyssinus genome and transcriptome reveals a wide range of novel allergens.</title>
        <authorList>
            <person name="Liu X.Y."/>
            <person name="Yang K.Y."/>
            <person name="Wang M.Q."/>
            <person name="Kwok J.S."/>
            <person name="Zeng X."/>
            <person name="Yang Z."/>
            <person name="Xiao X.J."/>
            <person name="Lau C.P."/>
            <person name="Li Y."/>
            <person name="Huang Z.M."/>
            <person name="Ba J.G."/>
            <person name="Yim A.K."/>
            <person name="Ouyang C.Y."/>
            <person name="Ngai S.M."/>
            <person name="Chan T.F."/>
            <person name="Leung E.L."/>
            <person name="Liu L."/>
            <person name="Liu Z.G."/>
            <person name="Tsui S.K."/>
        </authorList>
    </citation>
    <scope>NUCLEOTIDE SEQUENCE [LARGE SCALE GENOMIC DNA]</scope>
    <source>
        <strain evidence="6">Derp</strain>
    </source>
</reference>
<dbReference type="EMBL" id="NJHN03000001">
    <property type="protein sequence ID" value="KAH9427064.1"/>
    <property type="molecule type" value="Genomic_DNA"/>
</dbReference>
<dbReference type="PANTHER" id="PTHR10404">
    <property type="entry name" value="N-ACETYLATED-ALPHA-LINKED ACIDIC DIPEPTIDASE"/>
    <property type="match status" value="1"/>
</dbReference>
<dbReference type="Pfam" id="PF02225">
    <property type="entry name" value="PA"/>
    <property type="match status" value="1"/>
</dbReference>
<dbReference type="Pfam" id="PF04389">
    <property type="entry name" value="Peptidase_M28"/>
    <property type="match status" value="1"/>
</dbReference>
<proteinExistence type="inferred from homology"/>
<evidence type="ECO:0000259" key="4">
    <source>
        <dbReference type="Pfam" id="PF04253"/>
    </source>
</evidence>
<dbReference type="InterPro" id="IPR007484">
    <property type="entry name" value="Peptidase_M28"/>
</dbReference>
<feature type="domain" description="PA" evidence="3">
    <location>
        <begin position="195"/>
        <end position="266"/>
    </location>
</feature>
<dbReference type="SUPFAM" id="SSF47672">
    <property type="entry name" value="Transferrin receptor-like dimerisation domain"/>
    <property type="match status" value="1"/>
</dbReference>
<feature type="domain" description="Peptidase M28" evidence="5">
    <location>
        <begin position="382"/>
        <end position="587"/>
    </location>
</feature>
<keyword evidence="2" id="KW-0812">Transmembrane</keyword>
<name>A0ABQ8JWX8_DERPT</name>
<dbReference type="Gene3D" id="3.40.630.10">
    <property type="entry name" value="Zn peptidases"/>
    <property type="match status" value="1"/>
</dbReference>
<gene>
    <name evidence="6" type="ORF">DERP_014323</name>
</gene>
<evidence type="ECO:0000256" key="2">
    <source>
        <dbReference type="SAM" id="Phobius"/>
    </source>
</evidence>
<dbReference type="Pfam" id="PF04253">
    <property type="entry name" value="TFR_dimer"/>
    <property type="match status" value="1"/>
</dbReference>
<feature type="transmembrane region" description="Helical" evidence="2">
    <location>
        <begin position="7"/>
        <end position="30"/>
    </location>
</feature>
<reference evidence="6 7" key="2">
    <citation type="journal article" date="2022" name="Mol. Biol. Evol.">
        <title>Comparative Genomics Reveals Insights into the Divergent Evolution of Astigmatic Mites and Household Pest Adaptations.</title>
        <authorList>
            <person name="Xiong Q."/>
            <person name="Wan A.T."/>
            <person name="Liu X."/>
            <person name="Fung C.S."/>
            <person name="Xiao X."/>
            <person name="Malainual N."/>
            <person name="Hou J."/>
            <person name="Wang L."/>
            <person name="Wang M."/>
            <person name="Yang K.Y."/>
            <person name="Cui Y."/>
            <person name="Leung E.L."/>
            <person name="Nong W."/>
            <person name="Shin S.K."/>
            <person name="Au S.W."/>
            <person name="Jeong K.Y."/>
            <person name="Chew F.T."/>
            <person name="Hui J.H."/>
            <person name="Leung T.F."/>
            <person name="Tungtrongchitr A."/>
            <person name="Zhong N."/>
            <person name="Liu Z."/>
            <person name="Tsui S.K."/>
        </authorList>
    </citation>
    <scope>NUCLEOTIDE SEQUENCE [LARGE SCALE GENOMIC DNA]</scope>
    <source>
        <strain evidence="6">Derp</strain>
    </source>
</reference>
<dbReference type="InterPro" id="IPR046450">
    <property type="entry name" value="PA_dom_sf"/>
</dbReference>
<organism evidence="6 7">
    <name type="scientific">Dermatophagoides pteronyssinus</name>
    <name type="common">European house dust mite</name>
    <dbReference type="NCBI Taxonomy" id="6956"/>
    <lineage>
        <taxon>Eukaryota</taxon>
        <taxon>Metazoa</taxon>
        <taxon>Ecdysozoa</taxon>
        <taxon>Arthropoda</taxon>
        <taxon>Chelicerata</taxon>
        <taxon>Arachnida</taxon>
        <taxon>Acari</taxon>
        <taxon>Acariformes</taxon>
        <taxon>Sarcoptiformes</taxon>
        <taxon>Astigmata</taxon>
        <taxon>Psoroptidia</taxon>
        <taxon>Analgoidea</taxon>
        <taxon>Pyroglyphidae</taxon>
        <taxon>Dermatophagoidinae</taxon>
        <taxon>Dermatophagoides</taxon>
    </lineage>
</organism>
<feature type="domain" description="Transferrin receptor-like dimerisation" evidence="4">
    <location>
        <begin position="655"/>
        <end position="778"/>
    </location>
</feature>
<dbReference type="Gene3D" id="1.20.930.40">
    <property type="entry name" value="Transferrin receptor-like, dimerisation domain"/>
    <property type="match status" value="1"/>
</dbReference>
<comment type="similarity">
    <text evidence="1">Belongs to the peptidase M28 family. M28B subfamily.</text>
</comment>
<keyword evidence="2" id="KW-1133">Transmembrane helix</keyword>
<accession>A0ABQ8JWX8</accession>
<dbReference type="SUPFAM" id="SSF52025">
    <property type="entry name" value="PA domain"/>
    <property type="match status" value="1"/>
</dbReference>
<dbReference type="PANTHER" id="PTHR10404:SF77">
    <property type="entry name" value="GLUTAMATE CARBOXYPEPTIDASE 2 HOMOLOG"/>
    <property type="match status" value="1"/>
</dbReference>
<dbReference type="Gene3D" id="3.50.30.30">
    <property type="match status" value="1"/>
</dbReference>
<evidence type="ECO:0000313" key="6">
    <source>
        <dbReference type="EMBL" id="KAH9427064.1"/>
    </source>
</evidence>
<evidence type="ECO:0000313" key="7">
    <source>
        <dbReference type="Proteomes" id="UP000887458"/>
    </source>
</evidence>
<dbReference type="InterPro" id="IPR003137">
    <property type="entry name" value="PA_domain"/>
</dbReference>
<dbReference type="Proteomes" id="UP000887458">
    <property type="component" value="Unassembled WGS sequence"/>
</dbReference>